<evidence type="ECO:0008006" key="4">
    <source>
        <dbReference type="Google" id="ProtNLM"/>
    </source>
</evidence>
<protein>
    <recommendedName>
        <fullName evidence="4">AA1-like domain-containing protein</fullName>
    </recommendedName>
</protein>
<proteinExistence type="predicted"/>
<evidence type="ECO:0000256" key="1">
    <source>
        <dbReference type="SAM" id="SignalP"/>
    </source>
</evidence>
<evidence type="ECO:0000313" key="3">
    <source>
        <dbReference type="Proteomes" id="UP000326532"/>
    </source>
</evidence>
<name>A0A5N6E0B6_ASPPA</name>
<accession>A0A5N6E0B6</accession>
<keyword evidence="3" id="KW-1185">Reference proteome</keyword>
<dbReference type="VEuPathDB" id="FungiDB:BDV34DRAFT_220884"/>
<feature type="chain" id="PRO_5024829831" description="AA1-like domain-containing protein" evidence="1">
    <location>
        <begin position="20"/>
        <end position="134"/>
    </location>
</feature>
<feature type="signal peptide" evidence="1">
    <location>
        <begin position="1"/>
        <end position="19"/>
    </location>
</feature>
<dbReference type="EMBL" id="ML734943">
    <property type="protein sequence ID" value="KAB8210293.1"/>
    <property type="molecule type" value="Genomic_DNA"/>
</dbReference>
<dbReference type="AlphaFoldDB" id="A0A5N6E0B6"/>
<organism evidence="2 3">
    <name type="scientific">Aspergillus parasiticus</name>
    <dbReference type="NCBI Taxonomy" id="5067"/>
    <lineage>
        <taxon>Eukaryota</taxon>
        <taxon>Fungi</taxon>
        <taxon>Dikarya</taxon>
        <taxon>Ascomycota</taxon>
        <taxon>Pezizomycotina</taxon>
        <taxon>Eurotiomycetes</taxon>
        <taxon>Eurotiomycetidae</taxon>
        <taxon>Eurotiales</taxon>
        <taxon>Aspergillaceae</taxon>
        <taxon>Aspergillus</taxon>
        <taxon>Aspergillus subgen. Circumdati</taxon>
    </lineage>
</organism>
<sequence length="134" mass="14613">MHFHTTLVVSLSLLGFTLADKFKNPIEWKASDFAITCGSEDCNYNFNIVSTATGPSKFKTSCSGVPAEKDYTPCQDKSTEAKLQAVPGEDTMFSLHIQHTWMEGEARYTAHGDANITDSAKSFTVPVTRVSGVV</sequence>
<dbReference type="Proteomes" id="UP000326532">
    <property type="component" value="Unassembled WGS sequence"/>
</dbReference>
<dbReference type="OMA" id="CNYNFNI"/>
<gene>
    <name evidence="2" type="ORF">BDV34DRAFT_220884</name>
</gene>
<reference evidence="2 3" key="1">
    <citation type="submission" date="2019-04" db="EMBL/GenBank/DDBJ databases">
        <title>Fungal friends and foes A comparative genomics study of 23 Aspergillus species from section Flavi.</title>
        <authorList>
            <consortium name="DOE Joint Genome Institute"/>
            <person name="Kjaerbolling I."/>
            <person name="Vesth T.C."/>
            <person name="Frisvad J.C."/>
            <person name="Nybo J.L."/>
            <person name="Theobald S."/>
            <person name="Kildgaard S."/>
            <person name="Petersen T.I."/>
            <person name="Kuo A."/>
            <person name="Sato A."/>
            <person name="Lyhne E.K."/>
            <person name="Kogle M.E."/>
            <person name="Wiebenga A."/>
            <person name="Kun R.S."/>
            <person name="Lubbers R.J."/>
            <person name="Makela M.R."/>
            <person name="Barry K."/>
            <person name="Chovatia M."/>
            <person name="Clum A."/>
            <person name="Daum C."/>
            <person name="Haridas S."/>
            <person name="He G."/>
            <person name="LaButti K."/>
            <person name="Lipzen A."/>
            <person name="Mondo S."/>
            <person name="Pangilinan J."/>
            <person name="Riley R."/>
            <person name="Salamov A."/>
            <person name="Simmons B.A."/>
            <person name="Magnuson J.K."/>
            <person name="Henrissat B."/>
            <person name="Mortensen U.H."/>
            <person name="Larsen T.O."/>
            <person name="De vries R.P."/>
            <person name="Grigoriev I.V."/>
            <person name="Machida M."/>
            <person name="Baker S.E."/>
            <person name="Andersen M.R."/>
        </authorList>
    </citation>
    <scope>NUCLEOTIDE SEQUENCE [LARGE SCALE GENOMIC DNA]</scope>
    <source>
        <strain evidence="2 3">CBS 117618</strain>
    </source>
</reference>
<keyword evidence="1" id="KW-0732">Signal</keyword>
<evidence type="ECO:0000313" key="2">
    <source>
        <dbReference type="EMBL" id="KAB8210293.1"/>
    </source>
</evidence>